<proteinExistence type="inferred from homology"/>
<dbReference type="SUPFAM" id="SSF46785">
    <property type="entry name" value="Winged helix' DNA-binding domain"/>
    <property type="match status" value="1"/>
</dbReference>
<gene>
    <name evidence="6" type="ORF">C8N34_105246</name>
</gene>
<dbReference type="Gene3D" id="3.40.190.290">
    <property type="match status" value="1"/>
</dbReference>
<evidence type="ECO:0000256" key="3">
    <source>
        <dbReference type="ARBA" id="ARBA00023125"/>
    </source>
</evidence>
<dbReference type="CDD" id="cd05466">
    <property type="entry name" value="PBP2_LTTR_substrate"/>
    <property type="match status" value="1"/>
</dbReference>
<evidence type="ECO:0000256" key="2">
    <source>
        <dbReference type="ARBA" id="ARBA00023015"/>
    </source>
</evidence>
<accession>A0A2T6B3H0</accession>
<dbReference type="PROSITE" id="PS50931">
    <property type="entry name" value="HTH_LYSR"/>
    <property type="match status" value="1"/>
</dbReference>
<dbReference type="Gene3D" id="1.10.10.10">
    <property type="entry name" value="Winged helix-like DNA-binding domain superfamily/Winged helix DNA-binding domain"/>
    <property type="match status" value="1"/>
</dbReference>
<sequence>MTQFNWDDMQFFLALARDGQLSGAARQLGSSHVTVARRIDRLEAALRQRLFERSARGYELTASGRRLVETAERMEEASGGVIPGAGPGQGLTGNLRLAVPEGFSNFFSEHMLAAFTARFPDLSLELITLTQVISLSRREADLTVTLDPVTRGGYRSERLADYQLRIYAAKSYMAAQEPIRSRADLLKHRFLGYIEEMLFATGLDYLGEVHPGLRPAFKSSSIYSQMIAVRQGNGLSVLPCYMAKACPDLVPVLPDEIALTRTYWLTCHRDTRQMRRERAVISFLTEEILRHTDLLLDPAV</sequence>
<dbReference type="AlphaFoldDB" id="A0A2T6B3H0"/>
<reference evidence="6 7" key="1">
    <citation type="submission" date="2018-04" db="EMBL/GenBank/DDBJ databases">
        <title>Genomic Encyclopedia of Archaeal and Bacterial Type Strains, Phase II (KMG-II): from individual species to whole genera.</title>
        <authorList>
            <person name="Goeker M."/>
        </authorList>
    </citation>
    <scope>NUCLEOTIDE SEQUENCE [LARGE SCALE GENOMIC DNA]</scope>
    <source>
        <strain evidence="6 7">DSM 21823</strain>
    </source>
</reference>
<evidence type="ECO:0000256" key="1">
    <source>
        <dbReference type="ARBA" id="ARBA00009437"/>
    </source>
</evidence>
<dbReference type="GO" id="GO:0006351">
    <property type="term" value="P:DNA-templated transcription"/>
    <property type="evidence" value="ECO:0007669"/>
    <property type="project" value="TreeGrafter"/>
</dbReference>
<dbReference type="GO" id="GO:0043565">
    <property type="term" value="F:sequence-specific DNA binding"/>
    <property type="evidence" value="ECO:0007669"/>
    <property type="project" value="TreeGrafter"/>
</dbReference>
<name>A0A2T6B3H0_9RHOB</name>
<dbReference type="InterPro" id="IPR000847">
    <property type="entry name" value="LysR_HTH_N"/>
</dbReference>
<dbReference type="PANTHER" id="PTHR30537">
    <property type="entry name" value="HTH-TYPE TRANSCRIPTIONAL REGULATOR"/>
    <property type="match status" value="1"/>
</dbReference>
<dbReference type="InterPro" id="IPR058163">
    <property type="entry name" value="LysR-type_TF_proteobact-type"/>
</dbReference>
<dbReference type="InterPro" id="IPR036390">
    <property type="entry name" value="WH_DNA-bd_sf"/>
</dbReference>
<keyword evidence="7" id="KW-1185">Reference proteome</keyword>
<dbReference type="PANTHER" id="PTHR30537:SF3">
    <property type="entry name" value="TRANSCRIPTIONAL REGULATORY PROTEIN"/>
    <property type="match status" value="1"/>
</dbReference>
<evidence type="ECO:0000313" key="6">
    <source>
        <dbReference type="EMBL" id="PTX50601.1"/>
    </source>
</evidence>
<dbReference type="RefSeq" id="WP_108128803.1">
    <property type="nucleotide sequence ID" value="NZ_QBKP01000005.1"/>
</dbReference>
<dbReference type="InterPro" id="IPR036388">
    <property type="entry name" value="WH-like_DNA-bd_sf"/>
</dbReference>
<feature type="domain" description="HTH lysR-type" evidence="5">
    <location>
        <begin position="4"/>
        <end position="61"/>
    </location>
</feature>
<keyword evidence="3" id="KW-0238">DNA-binding</keyword>
<comment type="caution">
    <text evidence="6">The sequence shown here is derived from an EMBL/GenBank/DDBJ whole genome shotgun (WGS) entry which is preliminary data.</text>
</comment>
<dbReference type="InterPro" id="IPR005119">
    <property type="entry name" value="LysR_subst-bd"/>
</dbReference>
<keyword evidence="2" id="KW-0805">Transcription regulation</keyword>
<protein>
    <submittedName>
        <fullName evidence="6">LysR family transcriptional regulator</fullName>
    </submittedName>
</protein>
<evidence type="ECO:0000259" key="5">
    <source>
        <dbReference type="PROSITE" id="PS50931"/>
    </source>
</evidence>
<dbReference type="Pfam" id="PF00126">
    <property type="entry name" value="HTH_1"/>
    <property type="match status" value="1"/>
</dbReference>
<dbReference type="Pfam" id="PF03466">
    <property type="entry name" value="LysR_substrate"/>
    <property type="match status" value="1"/>
</dbReference>
<comment type="similarity">
    <text evidence="1">Belongs to the LysR transcriptional regulatory family.</text>
</comment>
<evidence type="ECO:0000313" key="7">
    <source>
        <dbReference type="Proteomes" id="UP000244224"/>
    </source>
</evidence>
<dbReference type="EMBL" id="QBKP01000005">
    <property type="protein sequence ID" value="PTX50601.1"/>
    <property type="molecule type" value="Genomic_DNA"/>
</dbReference>
<organism evidence="6 7">
    <name type="scientific">Gemmobacter caeni</name>
    <dbReference type="NCBI Taxonomy" id="589035"/>
    <lineage>
        <taxon>Bacteria</taxon>
        <taxon>Pseudomonadati</taxon>
        <taxon>Pseudomonadota</taxon>
        <taxon>Alphaproteobacteria</taxon>
        <taxon>Rhodobacterales</taxon>
        <taxon>Paracoccaceae</taxon>
        <taxon>Gemmobacter</taxon>
    </lineage>
</organism>
<keyword evidence="4" id="KW-0804">Transcription</keyword>
<dbReference type="OrthoDB" id="9798121at2"/>
<dbReference type="SUPFAM" id="SSF53850">
    <property type="entry name" value="Periplasmic binding protein-like II"/>
    <property type="match status" value="1"/>
</dbReference>
<dbReference type="GO" id="GO:0003700">
    <property type="term" value="F:DNA-binding transcription factor activity"/>
    <property type="evidence" value="ECO:0007669"/>
    <property type="project" value="InterPro"/>
</dbReference>
<evidence type="ECO:0000256" key="4">
    <source>
        <dbReference type="ARBA" id="ARBA00023163"/>
    </source>
</evidence>
<dbReference type="Proteomes" id="UP000244224">
    <property type="component" value="Unassembled WGS sequence"/>
</dbReference>